<accession>A0A3N6LPJ2</accession>
<evidence type="ECO:0000259" key="6">
    <source>
        <dbReference type="Pfam" id="PF00171"/>
    </source>
</evidence>
<dbReference type="Proteomes" id="UP000273828">
    <property type="component" value="Unassembled WGS sequence"/>
</dbReference>
<organism evidence="7 8">
    <name type="scientific">Natrarchaeobius halalkaliphilus</name>
    <dbReference type="NCBI Taxonomy" id="1679091"/>
    <lineage>
        <taxon>Archaea</taxon>
        <taxon>Methanobacteriati</taxon>
        <taxon>Methanobacteriota</taxon>
        <taxon>Stenosarchaea group</taxon>
        <taxon>Halobacteria</taxon>
        <taxon>Halobacteriales</taxon>
        <taxon>Natrialbaceae</taxon>
        <taxon>Natrarchaeobius</taxon>
    </lineage>
</organism>
<dbReference type="Gene3D" id="3.40.309.10">
    <property type="entry name" value="Aldehyde Dehydrogenase, Chain A, domain 2"/>
    <property type="match status" value="1"/>
</dbReference>
<name>A0A3N6LPJ2_9EURY</name>
<feature type="active site" evidence="4">
    <location>
        <position position="273"/>
    </location>
</feature>
<dbReference type="PROSITE" id="PS00070">
    <property type="entry name" value="ALDEHYDE_DEHYDR_CYS"/>
    <property type="match status" value="1"/>
</dbReference>
<sequence length="507" mass="54454">MSSDKSVRETKSDVLERHERAEAEYLEWTPRLFIGGEWVEGTSGSTFETSNPTTGRTIATVPEAGEADVDEAVDAARRAYEETWSEYSATERRNILNEIADRIEDATERLATIETLNNGMPIGDAHWDMERTAEQYRYFAGMTQANHGTTIPSEGTKTVMTVREPHGVVGAIIPWNYPIAQASWKLAPALAAGNTVVLKPAEQTPISILAFLEEIEDLLPDGVVNVVTGRGEPTGAALTSSPDIDKLAFTGSTAVGKTVMKSAAENVTDISLELGGNSPIVVFPDADPQRAAEIAAGAIFTSTGENCCAGSRLFVHEAIETDVLEALSEVATEYRPGDPLLESTAIGPKVSAAQRDRTLEFIAAATGDDANVVTGGSVPDDESLGDGQFVLPTVINEIDHDHRAVQEEIFGPVLRAFSWSDYDEMIELANDVDHGLAAGVIASDITDAQTAAKDIEAGTVWVNQYNDFPQGMPFGGYKQSGIGRERALETLTAYTQTKTINISDEPV</sequence>
<dbReference type="EMBL" id="REFY01000003">
    <property type="protein sequence ID" value="RQG90067.1"/>
    <property type="molecule type" value="Genomic_DNA"/>
</dbReference>
<evidence type="ECO:0000313" key="7">
    <source>
        <dbReference type="EMBL" id="RQG90067.1"/>
    </source>
</evidence>
<dbReference type="Gene3D" id="3.40.605.10">
    <property type="entry name" value="Aldehyde Dehydrogenase, Chain A, domain 1"/>
    <property type="match status" value="1"/>
</dbReference>
<reference evidence="7 8" key="1">
    <citation type="submission" date="2018-10" db="EMBL/GenBank/DDBJ databases">
        <title>Natrarchaeobius chitinivorans gen. nov., sp. nov., and Natrarchaeobius haloalkaliphilus sp. nov., alkaliphilic, chitin-utilizing haloarchaea from hypersaline alkaline lakes.</title>
        <authorList>
            <person name="Sorokin D.Y."/>
            <person name="Elcheninov A.G."/>
            <person name="Kostrikina N.A."/>
            <person name="Bale N.J."/>
            <person name="Sinninghe Damste J.S."/>
            <person name="Khijniak T.V."/>
            <person name="Kublanov I.V."/>
            <person name="Toshchakov S.V."/>
        </authorList>
    </citation>
    <scope>NUCLEOTIDE SEQUENCE [LARGE SCALE GENOMIC DNA]</scope>
    <source>
        <strain evidence="7 8">AArcht-Sl</strain>
    </source>
</reference>
<evidence type="ECO:0000256" key="2">
    <source>
        <dbReference type="ARBA" id="ARBA00011881"/>
    </source>
</evidence>
<dbReference type="InterPro" id="IPR016163">
    <property type="entry name" value="Ald_DH_C"/>
</dbReference>
<comment type="similarity">
    <text evidence="1 5">Belongs to the aldehyde dehydrogenase family.</text>
</comment>
<proteinExistence type="inferred from homology"/>
<evidence type="ECO:0000313" key="8">
    <source>
        <dbReference type="Proteomes" id="UP000273828"/>
    </source>
</evidence>
<dbReference type="Pfam" id="PF00171">
    <property type="entry name" value="Aldedh"/>
    <property type="match status" value="1"/>
</dbReference>
<comment type="caution">
    <text evidence="7">The sequence shown here is derived from an EMBL/GenBank/DDBJ whole genome shotgun (WGS) entry which is preliminary data.</text>
</comment>
<dbReference type="AlphaFoldDB" id="A0A3N6LPJ2"/>
<dbReference type="InterPro" id="IPR016162">
    <property type="entry name" value="Ald_DH_N"/>
</dbReference>
<dbReference type="PROSITE" id="PS00687">
    <property type="entry name" value="ALDEHYDE_DEHYDR_GLU"/>
    <property type="match status" value="1"/>
</dbReference>
<dbReference type="InterPro" id="IPR016160">
    <property type="entry name" value="Ald_DH_CS_CYS"/>
</dbReference>
<comment type="subunit">
    <text evidence="2">Homotetramer.</text>
</comment>
<dbReference type="GO" id="GO:0016620">
    <property type="term" value="F:oxidoreductase activity, acting on the aldehyde or oxo group of donors, NAD or NADP as acceptor"/>
    <property type="evidence" value="ECO:0007669"/>
    <property type="project" value="InterPro"/>
</dbReference>
<dbReference type="InterPro" id="IPR016161">
    <property type="entry name" value="Ald_DH/histidinol_DH"/>
</dbReference>
<keyword evidence="8" id="KW-1185">Reference proteome</keyword>
<evidence type="ECO:0000256" key="3">
    <source>
        <dbReference type="ARBA" id="ARBA00023002"/>
    </source>
</evidence>
<protein>
    <submittedName>
        <fullName evidence="7">Aldehyde dehydrogenase family protein</fullName>
    </submittedName>
</protein>
<keyword evidence="3 5" id="KW-0560">Oxidoreductase</keyword>
<evidence type="ECO:0000256" key="4">
    <source>
        <dbReference type="PROSITE-ProRule" id="PRU10007"/>
    </source>
</evidence>
<dbReference type="InterPro" id="IPR029510">
    <property type="entry name" value="Ald_DH_CS_GLU"/>
</dbReference>
<evidence type="ECO:0000256" key="5">
    <source>
        <dbReference type="RuleBase" id="RU003345"/>
    </source>
</evidence>
<dbReference type="SUPFAM" id="SSF53720">
    <property type="entry name" value="ALDH-like"/>
    <property type="match status" value="1"/>
</dbReference>
<dbReference type="PANTHER" id="PTHR11699">
    <property type="entry name" value="ALDEHYDE DEHYDROGENASE-RELATED"/>
    <property type="match status" value="1"/>
</dbReference>
<dbReference type="OrthoDB" id="6342at2157"/>
<dbReference type="FunFam" id="3.40.605.10:FF:000007">
    <property type="entry name" value="NAD/NADP-dependent betaine aldehyde dehydrogenase"/>
    <property type="match status" value="1"/>
</dbReference>
<dbReference type="InterPro" id="IPR015590">
    <property type="entry name" value="Aldehyde_DH_dom"/>
</dbReference>
<gene>
    <name evidence="7" type="ORF">EA462_08690</name>
</gene>
<dbReference type="RefSeq" id="WP_124178158.1">
    <property type="nucleotide sequence ID" value="NZ_REFY01000003.1"/>
</dbReference>
<evidence type="ECO:0000256" key="1">
    <source>
        <dbReference type="ARBA" id="ARBA00009986"/>
    </source>
</evidence>
<feature type="domain" description="Aldehyde dehydrogenase" evidence="6">
    <location>
        <begin position="38"/>
        <end position="500"/>
    </location>
</feature>